<evidence type="ECO:0000313" key="5">
    <source>
        <dbReference type="EMBL" id="MDZ7543289.1"/>
    </source>
</evidence>
<dbReference type="EMBL" id="WNUR01001021">
    <property type="protein sequence ID" value="MDZ7543289.1"/>
    <property type="molecule type" value="Genomic_DNA"/>
</dbReference>
<protein>
    <recommendedName>
        <fullName evidence="4">ABC transporter Uup C-terminal domain-containing protein</fullName>
    </recommendedName>
</protein>
<evidence type="ECO:0000313" key="6">
    <source>
        <dbReference type="Proteomes" id="UP001288944"/>
    </source>
</evidence>
<dbReference type="Pfam" id="PF16326">
    <property type="entry name" value="ABC_tran_CTD"/>
    <property type="match status" value="1"/>
</dbReference>
<dbReference type="InterPro" id="IPR032524">
    <property type="entry name" value="ABC_tran_C"/>
</dbReference>
<keyword evidence="2" id="KW-0067">ATP-binding</keyword>
<gene>
    <name evidence="5" type="ORF">GNF83_19340</name>
</gene>
<accession>A0AAW9KKM2</accession>
<proteinExistence type="predicted"/>
<feature type="coiled-coil region" evidence="3">
    <location>
        <begin position="45"/>
        <end position="98"/>
    </location>
</feature>
<dbReference type="AlphaFoldDB" id="A0AAW9KKM2"/>
<sequence length="106" mass="11875">KHYKEKQQLLASAPAVVAAPEQRLKADSAQVGRVQGRSTRDGVNLERLEQDISEIEQQLRSIDETMMDPANAASPAKLATLYEERELLQAKLDSLYEKWMESSTSS</sequence>
<dbReference type="Proteomes" id="UP001288944">
    <property type="component" value="Unassembled WGS sequence"/>
</dbReference>
<dbReference type="Gene3D" id="1.10.287.380">
    <property type="entry name" value="Valyl-tRNA synthetase, C-terminal domain"/>
    <property type="match status" value="1"/>
</dbReference>
<keyword evidence="3" id="KW-0175">Coiled coil</keyword>
<evidence type="ECO:0000256" key="3">
    <source>
        <dbReference type="SAM" id="Coils"/>
    </source>
</evidence>
<evidence type="ECO:0000256" key="2">
    <source>
        <dbReference type="ARBA" id="ARBA00022840"/>
    </source>
</evidence>
<reference evidence="5" key="1">
    <citation type="submission" date="2019-11" db="EMBL/GenBank/DDBJ databases">
        <title>Characterization of Clostridium perfringens isolates from swine manure treated agricultural soils.</title>
        <authorList>
            <person name="Wushke S.T."/>
        </authorList>
    </citation>
    <scope>NUCLEOTIDE SEQUENCE</scope>
    <source>
        <strain evidence="5">X62</strain>
    </source>
</reference>
<keyword evidence="1" id="KW-0547">Nucleotide-binding</keyword>
<feature type="non-terminal residue" evidence="5">
    <location>
        <position position="1"/>
    </location>
</feature>
<feature type="domain" description="ABC transporter Uup C-terminal" evidence="4">
    <location>
        <begin position="45"/>
        <end position="101"/>
    </location>
</feature>
<dbReference type="GO" id="GO:0005524">
    <property type="term" value="F:ATP binding"/>
    <property type="evidence" value="ECO:0007669"/>
    <property type="project" value="UniProtKB-KW"/>
</dbReference>
<evidence type="ECO:0000256" key="1">
    <source>
        <dbReference type="ARBA" id="ARBA00022741"/>
    </source>
</evidence>
<comment type="caution">
    <text evidence="5">The sequence shown here is derived from an EMBL/GenBank/DDBJ whole genome shotgun (WGS) entry which is preliminary data.</text>
</comment>
<dbReference type="GO" id="GO:0003677">
    <property type="term" value="F:DNA binding"/>
    <property type="evidence" value="ECO:0007669"/>
    <property type="project" value="InterPro"/>
</dbReference>
<name>A0AAW9KKM2_CLOPF</name>
<organism evidence="5 6">
    <name type="scientific">Clostridium perfringens</name>
    <dbReference type="NCBI Taxonomy" id="1502"/>
    <lineage>
        <taxon>Bacteria</taxon>
        <taxon>Bacillati</taxon>
        <taxon>Bacillota</taxon>
        <taxon>Clostridia</taxon>
        <taxon>Eubacteriales</taxon>
        <taxon>Clostridiaceae</taxon>
        <taxon>Clostridium</taxon>
    </lineage>
</organism>
<evidence type="ECO:0000259" key="4">
    <source>
        <dbReference type="Pfam" id="PF16326"/>
    </source>
</evidence>
<dbReference type="InterPro" id="IPR037118">
    <property type="entry name" value="Val-tRNA_synth_C_sf"/>
</dbReference>